<dbReference type="RefSeq" id="WP_124964279.1">
    <property type="nucleotide sequence ID" value="NZ_RRAZ01000008.1"/>
</dbReference>
<evidence type="ECO:0000313" key="3">
    <source>
        <dbReference type="Proteomes" id="UP000282125"/>
    </source>
</evidence>
<dbReference type="Proteomes" id="UP000282125">
    <property type="component" value="Unassembled WGS sequence"/>
</dbReference>
<dbReference type="Pfam" id="PF20254">
    <property type="entry name" value="DMFA2_C"/>
    <property type="match status" value="1"/>
</dbReference>
<evidence type="ECO:0000313" key="2">
    <source>
        <dbReference type="EMBL" id="RRH76140.1"/>
    </source>
</evidence>
<organism evidence="2 3">
    <name type="scientific">Falsigemmobacter faecalis</name>
    <dbReference type="NCBI Taxonomy" id="2488730"/>
    <lineage>
        <taxon>Bacteria</taxon>
        <taxon>Pseudomonadati</taxon>
        <taxon>Pseudomonadota</taxon>
        <taxon>Alphaproteobacteria</taxon>
        <taxon>Rhodobacterales</taxon>
        <taxon>Paracoccaceae</taxon>
        <taxon>Falsigemmobacter</taxon>
    </lineage>
</organism>
<comment type="caution">
    <text evidence="2">The sequence shown here is derived from an EMBL/GenBank/DDBJ whole genome shotgun (WGS) entry which is preliminary data.</text>
</comment>
<evidence type="ECO:0000259" key="1">
    <source>
        <dbReference type="Pfam" id="PF20254"/>
    </source>
</evidence>
<reference evidence="2 3" key="1">
    <citation type="submission" date="2018-11" db="EMBL/GenBank/DDBJ databases">
        <title>Gemmobacter sp. nov., YIM 102744-1 draft genome.</title>
        <authorList>
            <person name="Li G."/>
            <person name="Jiang Y."/>
        </authorList>
    </citation>
    <scope>NUCLEOTIDE SEQUENCE [LARGE SCALE GENOMIC DNA]</scope>
    <source>
        <strain evidence="2 3">YIM 102744-1</strain>
    </source>
</reference>
<feature type="domain" description="N,N-dimethylformamidase beta subunit-like C-terminal" evidence="1">
    <location>
        <begin position="78"/>
        <end position="537"/>
    </location>
</feature>
<sequence length="554" mass="62549">MSDTPFKFPETGPHAIRPMAVRRMYGDEHFLADYRFQFPREDPALPEVFVYTDEMSYDPGAVVEFHGSTDAKTWSIRIYRDGHRPVMMVEAEDLPGSFTPTSATAYQDGCDWPVVFRWQVPQDAPSGFYRVVSECLRPDGQRFVQHHFVVVRPKPGPKPGRILLMLATGTWTAYNDWGGANHYFGTWGPNGNESAPILSLKRPWTRGMIWLPKGAARIMTNPLPDMGDAPRYPSKEWGYSGGWGQFYAAAGWAQYDRHFAVWAESQGFEIDYITQTDLQYRPEILKDYSCLTSCGHDEYWSHEMRRTVEDYVAGGGHFARFGGNFVWQIRLENGGAEQHCYKAKAKTHDPVREDPARRHLLTTGWDSADVNWPGATTVGVNGANGIYASWGGFAPRGNRGFTVYRPWHWIFGETDLRYGDIFGQEAQIFGYEVDGLDYQFHQGLPYPEPGRGTPEEVEILAMSPATLFEFPHEGEGVRYYIGDNDLKGIARKAGGDPEEALARYRFGSGMVVGMKRGAGEVITAGSCEWVMGLTRNCAHTTTITRNVLERFRQS</sequence>
<dbReference type="SUPFAM" id="SSF52317">
    <property type="entry name" value="Class I glutamine amidotransferase-like"/>
    <property type="match status" value="1"/>
</dbReference>
<protein>
    <recommendedName>
        <fullName evidence="1">N,N-dimethylformamidase beta subunit-like C-terminal domain-containing protein</fullName>
    </recommendedName>
</protein>
<name>A0A3P3DPI3_9RHOB</name>
<gene>
    <name evidence="2" type="ORF">EG244_06895</name>
</gene>
<dbReference type="EMBL" id="RRAZ01000008">
    <property type="protein sequence ID" value="RRH76140.1"/>
    <property type="molecule type" value="Genomic_DNA"/>
</dbReference>
<proteinExistence type="predicted"/>
<dbReference type="InterPro" id="IPR029062">
    <property type="entry name" value="Class_I_gatase-like"/>
</dbReference>
<dbReference type="AlphaFoldDB" id="A0A3P3DPI3"/>
<dbReference type="InterPro" id="IPR046540">
    <property type="entry name" value="DMFA2_C"/>
</dbReference>
<dbReference type="OrthoDB" id="505641at2"/>
<keyword evidence="3" id="KW-1185">Reference proteome</keyword>
<accession>A0A3P3DPI3</accession>